<keyword evidence="1" id="KW-0344">Guanine-nucleotide releasing factor</keyword>
<proteinExistence type="predicted"/>
<dbReference type="InterPro" id="IPR039919">
    <property type="entry name" value="ARHGEF10/ARHGEF17"/>
</dbReference>
<feature type="compositionally biased region" description="Polar residues" evidence="2">
    <location>
        <begin position="92"/>
        <end position="102"/>
    </location>
</feature>
<feature type="region of interest" description="Disordered" evidence="2">
    <location>
        <begin position="79"/>
        <end position="116"/>
    </location>
</feature>
<organism evidence="4">
    <name type="scientific">Drosophila sechellia</name>
    <name type="common">Fruit fly</name>
    <dbReference type="NCBI Taxonomy" id="7238"/>
    <lineage>
        <taxon>Eukaryota</taxon>
        <taxon>Metazoa</taxon>
        <taxon>Ecdysozoa</taxon>
        <taxon>Arthropoda</taxon>
        <taxon>Hexapoda</taxon>
        <taxon>Insecta</taxon>
        <taxon>Pterygota</taxon>
        <taxon>Neoptera</taxon>
        <taxon>Endopterygota</taxon>
        <taxon>Diptera</taxon>
        <taxon>Brachycera</taxon>
        <taxon>Muscomorpha</taxon>
        <taxon>Ephydroidea</taxon>
        <taxon>Drosophilidae</taxon>
        <taxon>Drosophila</taxon>
        <taxon>Sophophora</taxon>
    </lineage>
</organism>
<dbReference type="GO" id="GO:0005085">
    <property type="term" value="F:guanyl-nucleotide exchange factor activity"/>
    <property type="evidence" value="ECO:0007669"/>
    <property type="project" value="UniProtKB-KW"/>
</dbReference>
<dbReference type="HOGENOM" id="CLU_1706116_0_0_1"/>
<protein>
    <submittedName>
        <fullName evidence="3">GM19629</fullName>
    </submittedName>
</protein>
<dbReference type="PANTHER" id="PTHR12877">
    <property type="entry name" value="RHO GUANINE NUCLEOTIDE EXCHANGE FACTOR"/>
    <property type="match status" value="1"/>
</dbReference>
<dbReference type="EMBL" id="CH683602">
    <property type="protein sequence ID" value="EDW55908.1"/>
    <property type="molecule type" value="Genomic_DNA"/>
</dbReference>
<keyword evidence="4" id="KW-1185">Reference proteome</keyword>
<dbReference type="Proteomes" id="UP000001292">
    <property type="component" value="Unassembled WGS sequence"/>
</dbReference>
<dbReference type="AlphaFoldDB" id="B4IPU3"/>
<name>B4IPU3_DROSE</name>
<evidence type="ECO:0000313" key="4">
    <source>
        <dbReference type="Proteomes" id="UP000001292"/>
    </source>
</evidence>
<accession>B4IPU3</accession>
<sequence>MLSNCDEIIRQHKAACLRVTSLLCCKDLIWIGTSAGVLLTIPAQGYEKGAINIVPTGIPHGHTGHVRFLTFVETTGLEGAAPGAGGGRDAGSSNSDEYTKQGSIKHSKSKSETNNTLIISGGDGYEDFRNSGANSLSEIAGREDSTNHLLIWQI</sequence>
<evidence type="ECO:0000256" key="2">
    <source>
        <dbReference type="SAM" id="MobiDB-lite"/>
    </source>
</evidence>
<dbReference type="GO" id="GO:0030036">
    <property type="term" value="P:actin cytoskeleton organization"/>
    <property type="evidence" value="ECO:0007669"/>
    <property type="project" value="TreeGrafter"/>
</dbReference>
<gene>
    <name evidence="3" type="primary">Dsec\GM19629</name>
    <name evidence="3" type="ORF">Dsec_GM19629</name>
</gene>
<evidence type="ECO:0000313" key="3">
    <source>
        <dbReference type="EMBL" id="EDW55908.1"/>
    </source>
</evidence>
<evidence type="ECO:0000256" key="1">
    <source>
        <dbReference type="ARBA" id="ARBA00022658"/>
    </source>
</evidence>
<dbReference type="PANTHER" id="PTHR12877:SF15">
    <property type="entry name" value="RHO GUANINE NUCLEOTIDE EXCHANGE FACTOR 17"/>
    <property type="match status" value="1"/>
</dbReference>
<dbReference type="Pfam" id="PF19056">
    <property type="entry name" value="WD40_2"/>
    <property type="match status" value="1"/>
</dbReference>
<reference evidence="3 4" key="1">
    <citation type="journal article" date="2007" name="Nature">
        <title>Evolution of genes and genomes on the Drosophila phylogeny.</title>
        <authorList>
            <consortium name="Drosophila 12 Genomes Consortium"/>
            <person name="Clark A.G."/>
            <person name="Eisen M.B."/>
            <person name="Smith D.R."/>
            <person name="Bergman C.M."/>
            <person name="Oliver B."/>
            <person name="Markow T.A."/>
            <person name="Kaufman T.C."/>
            <person name="Kellis M."/>
            <person name="Gelbart W."/>
            <person name="Iyer V.N."/>
            <person name="Pollard D.A."/>
            <person name="Sackton T.B."/>
            <person name="Larracuente A.M."/>
            <person name="Singh N.D."/>
            <person name="Abad J.P."/>
            <person name="Abt D.N."/>
            <person name="Adryan B."/>
            <person name="Aguade M."/>
            <person name="Akashi H."/>
            <person name="Anderson W.W."/>
            <person name="Aquadro C.F."/>
            <person name="Ardell D.H."/>
            <person name="Arguello R."/>
            <person name="Artieri C.G."/>
            <person name="Barbash D.A."/>
            <person name="Barker D."/>
            <person name="Barsanti P."/>
            <person name="Batterham P."/>
            <person name="Batzoglou S."/>
            <person name="Begun D."/>
            <person name="Bhutkar A."/>
            <person name="Blanco E."/>
            <person name="Bosak S.A."/>
            <person name="Bradley R.K."/>
            <person name="Brand A.D."/>
            <person name="Brent M.R."/>
            <person name="Brooks A.N."/>
            <person name="Brown R.H."/>
            <person name="Butlin R.K."/>
            <person name="Caggese C."/>
            <person name="Calvi B.R."/>
            <person name="Bernardo de Carvalho A."/>
            <person name="Caspi A."/>
            <person name="Castrezana S."/>
            <person name="Celniker S.E."/>
            <person name="Chang J.L."/>
            <person name="Chapple C."/>
            <person name="Chatterji S."/>
            <person name="Chinwalla A."/>
            <person name="Civetta A."/>
            <person name="Clifton S.W."/>
            <person name="Comeron J.M."/>
            <person name="Costello J.C."/>
            <person name="Coyne J.A."/>
            <person name="Daub J."/>
            <person name="David R.G."/>
            <person name="Delcher A.L."/>
            <person name="Delehaunty K."/>
            <person name="Do C.B."/>
            <person name="Ebling H."/>
            <person name="Edwards K."/>
            <person name="Eickbush T."/>
            <person name="Evans J.D."/>
            <person name="Filipski A."/>
            <person name="Findeiss S."/>
            <person name="Freyhult E."/>
            <person name="Fulton L."/>
            <person name="Fulton R."/>
            <person name="Garcia A.C."/>
            <person name="Gardiner A."/>
            <person name="Garfield D.A."/>
            <person name="Garvin B.E."/>
            <person name="Gibson G."/>
            <person name="Gilbert D."/>
            <person name="Gnerre S."/>
            <person name="Godfrey J."/>
            <person name="Good R."/>
            <person name="Gotea V."/>
            <person name="Gravely B."/>
            <person name="Greenberg A.J."/>
            <person name="Griffiths-Jones S."/>
            <person name="Gross S."/>
            <person name="Guigo R."/>
            <person name="Gustafson E.A."/>
            <person name="Haerty W."/>
            <person name="Hahn M.W."/>
            <person name="Halligan D.L."/>
            <person name="Halpern A.L."/>
            <person name="Halter G.M."/>
            <person name="Han M.V."/>
            <person name="Heger A."/>
            <person name="Hillier L."/>
            <person name="Hinrichs A.S."/>
            <person name="Holmes I."/>
            <person name="Hoskins R.A."/>
            <person name="Hubisz M.J."/>
            <person name="Hultmark D."/>
            <person name="Huntley M.A."/>
            <person name="Jaffe D.B."/>
            <person name="Jagadeeshan S."/>
            <person name="Jeck W.R."/>
            <person name="Johnson J."/>
            <person name="Jones C.D."/>
            <person name="Jordan W.C."/>
            <person name="Karpen G.H."/>
            <person name="Kataoka E."/>
            <person name="Keightley P.D."/>
            <person name="Kheradpour P."/>
            <person name="Kirkness E.F."/>
            <person name="Koerich L.B."/>
            <person name="Kristiansen K."/>
            <person name="Kudrna D."/>
            <person name="Kulathinal R.J."/>
            <person name="Kumar S."/>
            <person name="Kwok R."/>
            <person name="Lander E."/>
            <person name="Langley C.H."/>
            <person name="Lapoint R."/>
            <person name="Lazzaro B.P."/>
            <person name="Lee S.J."/>
            <person name="Levesque L."/>
            <person name="Li R."/>
            <person name="Lin C.F."/>
            <person name="Lin M.F."/>
            <person name="Lindblad-Toh K."/>
            <person name="Llopart A."/>
            <person name="Long M."/>
            <person name="Low L."/>
            <person name="Lozovsky E."/>
            <person name="Lu J."/>
            <person name="Luo M."/>
            <person name="Machado C.A."/>
            <person name="Makalowski W."/>
            <person name="Marzo M."/>
            <person name="Matsuda M."/>
            <person name="Matzkin L."/>
            <person name="McAllister B."/>
            <person name="McBride C.S."/>
            <person name="McKernan B."/>
            <person name="McKernan K."/>
            <person name="Mendez-Lago M."/>
            <person name="Minx P."/>
            <person name="Mollenhauer M.U."/>
            <person name="Montooth K."/>
            <person name="Mount S.M."/>
            <person name="Mu X."/>
            <person name="Myers E."/>
            <person name="Negre B."/>
            <person name="Newfeld S."/>
            <person name="Nielsen R."/>
            <person name="Noor M.A."/>
            <person name="O'Grady P."/>
            <person name="Pachter L."/>
            <person name="Papaceit M."/>
            <person name="Parisi M.J."/>
            <person name="Parisi M."/>
            <person name="Parts L."/>
            <person name="Pedersen J.S."/>
            <person name="Pesole G."/>
            <person name="Phillippy A.M."/>
            <person name="Ponting C.P."/>
            <person name="Pop M."/>
            <person name="Porcelli D."/>
            <person name="Powell J.R."/>
            <person name="Prohaska S."/>
            <person name="Pruitt K."/>
            <person name="Puig M."/>
            <person name="Quesneville H."/>
            <person name="Ram K.R."/>
            <person name="Rand D."/>
            <person name="Rasmussen M.D."/>
            <person name="Reed L.K."/>
            <person name="Reenan R."/>
            <person name="Reily A."/>
            <person name="Remington K.A."/>
            <person name="Rieger T.T."/>
            <person name="Ritchie M.G."/>
            <person name="Robin C."/>
            <person name="Rogers Y.H."/>
            <person name="Rohde C."/>
            <person name="Rozas J."/>
            <person name="Rubenfield M.J."/>
            <person name="Ruiz A."/>
            <person name="Russo S."/>
            <person name="Salzberg S.L."/>
            <person name="Sanchez-Gracia A."/>
            <person name="Saranga D.J."/>
            <person name="Sato H."/>
            <person name="Schaeffer S.W."/>
            <person name="Schatz M.C."/>
            <person name="Schlenke T."/>
            <person name="Schwartz R."/>
            <person name="Segarra C."/>
            <person name="Singh R.S."/>
            <person name="Sirot L."/>
            <person name="Sirota M."/>
            <person name="Sisneros N.B."/>
            <person name="Smith C.D."/>
            <person name="Smith T.F."/>
            <person name="Spieth J."/>
            <person name="Stage D.E."/>
            <person name="Stark A."/>
            <person name="Stephan W."/>
            <person name="Strausberg R.L."/>
            <person name="Strempel S."/>
            <person name="Sturgill D."/>
            <person name="Sutton G."/>
            <person name="Sutton G.G."/>
            <person name="Tao W."/>
            <person name="Teichmann S."/>
            <person name="Tobari Y.N."/>
            <person name="Tomimura Y."/>
            <person name="Tsolas J.M."/>
            <person name="Valente V.L."/>
            <person name="Venter E."/>
            <person name="Venter J.C."/>
            <person name="Vicario S."/>
            <person name="Vieira F.G."/>
            <person name="Vilella A.J."/>
            <person name="Villasante A."/>
            <person name="Walenz B."/>
            <person name="Wang J."/>
            <person name="Wasserman M."/>
            <person name="Watts T."/>
            <person name="Wilson D."/>
            <person name="Wilson R.K."/>
            <person name="Wing R.A."/>
            <person name="Wolfner M.F."/>
            <person name="Wong A."/>
            <person name="Wong G.K."/>
            <person name="Wu C.I."/>
            <person name="Wu G."/>
            <person name="Yamamoto D."/>
            <person name="Yang H.P."/>
            <person name="Yang S.P."/>
            <person name="Yorke J.A."/>
            <person name="Yoshida K."/>
            <person name="Zdobnov E."/>
            <person name="Zhang P."/>
            <person name="Zhang Y."/>
            <person name="Zimin A.V."/>
            <person name="Baldwin J."/>
            <person name="Abdouelleil A."/>
            <person name="Abdulkadir J."/>
            <person name="Abebe A."/>
            <person name="Abera B."/>
            <person name="Abreu J."/>
            <person name="Acer S.C."/>
            <person name="Aftuck L."/>
            <person name="Alexander A."/>
            <person name="An P."/>
            <person name="Anderson E."/>
            <person name="Anderson S."/>
            <person name="Arachi H."/>
            <person name="Azer M."/>
            <person name="Bachantsang P."/>
            <person name="Barry A."/>
            <person name="Bayul T."/>
            <person name="Berlin A."/>
            <person name="Bessette D."/>
            <person name="Bloom T."/>
            <person name="Blye J."/>
            <person name="Boguslavskiy L."/>
            <person name="Bonnet C."/>
            <person name="Boukhgalter B."/>
            <person name="Bourzgui I."/>
            <person name="Brown A."/>
            <person name="Cahill P."/>
            <person name="Channer S."/>
            <person name="Cheshatsang Y."/>
            <person name="Chuda L."/>
            <person name="Citroen M."/>
            <person name="Collymore A."/>
            <person name="Cooke P."/>
            <person name="Costello M."/>
            <person name="D'Aco K."/>
            <person name="Daza R."/>
            <person name="De Haan G."/>
            <person name="DeGray S."/>
            <person name="DeMaso C."/>
            <person name="Dhargay N."/>
            <person name="Dooley K."/>
            <person name="Dooley E."/>
            <person name="Doricent M."/>
            <person name="Dorje P."/>
            <person name="Dorjee K."/>
            <person name="Dupes A."/>
            <person name="Elong R."/>
            <person name="Falk J."/>
            <person name="Farina A."/>
            <person name="Faro S."/>
            <person name="Ferguson D."/>
            <person name="Fisher S."/>
            <person name="Foley C.D."/>
            <person name="Franke A."/>
            <person name="Friedrich D."/>
            <person name="Gadbois L."/>
            <person name="Gearin G."/>
            <person name="Gearin C.R."/>
            <person name="Giannoukos G."/>
            <person name="Goode T."/>
            <person name="Graham J."/>
            <person name="Grandbois E."/>
            <person name="Grewal S."/>
            <person name="Gyaltsen K."/>
            <person name="Hafez N."/>
            <person name="Hagos B."/>
            <person name="Hall J."/>
            <person name="Henson C."/>
            <person name="Hollinger A."/>
            <person name="Honan T."/>
            <person name="Huard M.D."/>
            <person name="Hughes L."/>
            <person name="Hurhula B."/>
            <person name="Husby M.E."/>
            <person name="Kamat A."/>
            <person name="Kanga B."/>
            <person name="Kashin S."/>
            <person name="Khazanovich D."/>
            <person name="Kisner P."/>
            <person name="Lance K."/>
            <person name="Lara M."/>
            <person name="Lee W."/>
            <person name="Lennon N."/>
            <person name="Letendre F."/>
            <person name="LeVine R."/>
            <person name="Lipovsky A."/>
            <person name="Liu X."/>
            <person name="Liu J."/>
            <person name="Liu S."/>
            <person name="Lokyitsang T."/>
            <person name="Lokyitsang Y."/>
            <person name="Lubonja R."/>
            <person name="Lui A."/>
            <person name="MacDonald P."/>
            <person name="Magnisalis V."/>
            <person name="Maru K."/>
            <person name="Matthews C."/>
            <person name="McCusker W."/>
            <person name="McDonough S."/>
            <person name="Mehta T."/>
            <person name="Meldrim J."/>
            <person name="Meneus L."/>
            <person name="Mihai O."/>
            <person name="Mihalev A."/>
            <person name="Mihova T."/>
            <person name="Mittelman R."/>
            <person name="Mlenga V."/>
            <person name="Montmayeur A."/>
            <person name="Mulrain L."/>
            <person name="Navidi A."/>
            <person name="Naylor J."/>
            <person name="Negash T."/>
            <person name="Nguyen T."/>
            <person name="Nguyen N."/>
            <person name="Nicol R."/>
            <person name="Norbu C."/>
            <person name="Norbu N."/>
            <person name="Novod N."/>
            <person name="O'Neill B."/>
            <person name="Osman S."/>
            <person name="Markiewicz E."/>
            <person name="Oyono O.L."/>
            <person name="Patti C."/>
            <person name="Phunkhang P."/>
            <person name="Pierre F."/>
            <person name="Priest M."/>
            <person name="Raghuraman S."/>
            <person name="Rege F."/>
            <person name="Reyes R."/>
            <person name="Rise C."/>
            <person name="Rogov P."/>
            <person name="Ross K."/>
            <person name="Ryan E."/>
            <person name="Settipalli S."/>
            <person name="Shea T."/>
            <person name="Sherpa N."/>
            <person name="Shi L."/>
            <person name="Shih D."/>
            <person name="Sparrow T."/>
            <person name="Spaulding J."/>
            <person name="Stalker J."/>
            <person name="Stange-Thomann N."/>
            <person name="Stavropoulos S."/>
            <person name="Stone C."/>
            <person name="Strader C."/>
            <person name="Tesfaye S."/>
            <person name="Thomson T."/>
            <person name="Thoulutsang Y."/>
            <person name="Thoulutsang D."/>
            <person name="Topham K."/>
            <person name="Topping I."/>
            <person name="Tsamla T."/>
            <person name="Vassiliev H."/>
            <person name="Vo A."/>
            <person name="Wangchuk T."/>
            <person name="Wangdi T."/>
            <person name="Weiand M."/>
            <person name="Wilkinson J."/>
            <person name="Wilson A."/>
            <person name="Yadav S."/>
            <person name="Young G."/>
            <person name="Yu Q."/>
            <person name="Zembek L."/>
            <person name="Zhong D."/>
            <person name="Zimmer A."/>
            <person name="Zwirko Z."/>
            <person name="Jaffe D.B."/>
            <person name="Alvarez P."/>
            <person name="Brockman W."/>
            <person name="Butler J."/>
            <person name="Chin C."/>
            <person name="Gnerre S."/>
            <person name="Grabherr M."/>
            <person name="Kleber M."/>
            <person name="Mauceli E."/>
            <person name="MacCallum I."/>
        </authorList>
    </citation>
    <scope>NUCLEOTIDE SEQUENCE [LARGE SCALE GENOMIC DNA]</scope>
    <source>
        <strain evidence="4">Rob3c / Tucson 14021-0248.25</strain>
    </source>
</reference>
<dbReference type="STRING" id="7238.B4IPU3"/>